<dbReference type="AlphaFoldDB" id="A0A0F9GYL9"/>
<organism evidence="1">
    <name type="scientific">marine sediment metagenome</name>
    <dbReference type="NCBI Taxonomy" id="412755"/>
    <lineage>
        <taxon>unclassified sequences</taxon>
        <taxon>metagenomes</taxon>
        <taxon>ecological metagenomes</taxon>
    </lineage>
</organism>
<gene>
    <name evidence="1" type="ORF">LCGC14_2064780</name>
</gene>
<evidence type="ECO:0008006" key="2">
    <source>
        <dbReference type="Google" id="ProtNLM"/>
    </source>
</evidence>
<dbReference type="EMBL" id="LAZR01024648">
    <property type="protein sequence ID" value="KKL74450.1"/>
    <property type="molecule type" value="Genomic_DNA"/>
</dbReference>
<dbReference type="Gene3D" id="3.40.50.1010">
    <property type="entry name" value="5'-nuclease"/>
    <property type="match status" value="1"/>
</dbReference>
<protein>
    <recommendedName>
        <fullName evidence="2">NYN domain-containing protein</fullName>
    </recommendedName>
</protein>
<evidence type="ECO:0000313" key="1">
    <source>
        <dbReference type="EMBL" id="KKL74450.1"/>
    </source>
</evidence>
<accession>A0A0F9GYL9</accession>
<comment type="caution">
    <text evidence="1">The sequence shown here is derived from an EMBL/GenBank/DDBJ whole genome shotgun (WGS) entry which is preliminary data.</text>
</comment>
<sequence>MASSAPAVKRSVIYIDGFNFYYGAIQGGSHRWLNLQRYFTMLRPHDDIQAIRYFTARINGSHAAHQDAYLKALSTLPLVDITLGGWHRFLNRCGFATGGLDESVDAFSGATVLHSNILPNRSAQRTLLGLRPTGSRTGVTRYPLGNMGDPKFP</sequence>
<name>A0A0F9GYL9_9ZZZZ</name>
<reference evidence="1" key="1">
    <citation type="journal article" date="2015" name="Nature">
        <title>Complex archaea that bridge the gap between prokaryotes and eukaryotes.</title>
        <authorList>
            <person name="Spang A."/>
            <person name="Saw J.H."/>
            <person name="Jorgensen S.L."/>
            <person name="Zaremba-Niedzwiedzka K."/>
            <person name="Martijn J."/>
            <person name="Lind A.E."/>
            <person name="van Eijk R."/>
            <person name="Schleper C."/>
            <person name="Guy L."/>
            <person name="Ettema T.J."/>
        </authorList>
    </citation>
    <scope>NUCLEOTIDE SEQUENCE</scope>
</reference>
<proteinExistence type="predicted"/>